<organism evidence="2 3">
    <name type="scientific">Bosea rubneri</name>
    <dbReference type="NCBI Taxonomy" id="3075434"/>
    <lineage>
        <taxon>Bacteria</taxon>
        <taxon>Pseudomonadati</taxon>
        <taxon>Pseudomonadota</taxon>
        <taxon>Alphaproteobacteria</taxon>
        <taxon>Hyphomicrobiales</taxon>
        <taxon>Boseaceae</taxon>
        <taxon>Bosea</taxon>
    </lineage>
</organism>
<comment type="caution">
    <text evidence="2">The sequence shown here is derived from an EMBL/GenBank/DDBJ whole genome shotgun (WGS) entry which is preliminary data.</text>
</comment>
<accession>A0ABU3S479</accession>
<sequence>MAYDKKLHQRRVYLLPNELVERVVAYQEMTGLSSEAEAARRLIDEALKSKDTYKTILERFRARLKDIPVLSEAAKDVIVGHPLVTKIEFMPDYIAFTLKDGFNGSIRANGYWAAFDEYNTQVEQYPPAPEEPKSGGTFGRQSKKSGLDDDIPF</sequence>
<evidence type="ECO:0000313" key="3">
    <source>
        <dbReference type="Proteomes" id="UP001254257"/>
    </source>
</evidence>
<dbReference type="Proteomes" id="UP001254257">
    <property type="component" value="Unassembled WGS sequence"/>
</dbReference>
<evidence type="ECO:0000256" key="1">
    <source>
        <dbReference type="SAM" id="MobiDB-lite"/>
    </source>
</evidence>
<dbReference type="RefSeq" id="WP_316017460.1">
    <property type="nucleotide sequence ID" value="NZ_JAWDID010000007.1"/>
</dbReference>
<gene>
    <name evidence="2" type="ORF">RKE40_06685</name>
</gene>
<dbReference type="EMBL" id="JAWDID010000007">
    <property type="protein sequence ID" value="MDU0339557.1"/>
    <property type="molecule type" value="Genomic_DNA"/>
</dbReference>
<protein>
    <submittedName>
        <fullName evidence="2">Uncharacterized protein</fullName>
    </submittedName>
</protein>
<proteinExistence type="predicted"/>
<evidence type="ECO:0000313" key="2">
    <source>
        <dbReference type="EMBL" id="MDU0339557.1"/>
    </source>
</evidence>
<keyword evidence="3" id="KW-1185">Reference proteome</keyword>
<name>A0ABU3S479_9HYPH</name>
<feature type="region of interest" description="Disordered" evidence="1">
    <location>
        <begin position="123"/>
        <end position="153"/>
    </location>
</feature>
<reference evidence="2 3" key="1">
    <citation type="submission" date="2023-09" db="EMBL/GenBank/DDBJ databases">
        <title>Whole genome shotgun sequencing (WGS) of Bosea sp. ZW T0_25, isolated from stored onions (Allium cepa).</title>
        <authorList>
            <person name="Stoll D.A."/>
            <person name="Huch M."/>
        </authorList>
    </citation>
    <scope>NUCLEOTIDE SEQUENCE [LARGE SCALE GENOMIC DNA]</scope>
    <source>
        <strain evidence="2 3">ZW T0_25</strain>
    </source>
</reference>